<dbReference type="STRING" id="1561003.Ark11_0582"/>
<dbReference type="GO" id="GO:0006542">
    <property type="term" value="P:glutamine biosynthetic process"/>
    <property type="evidence" value="ECO:0007669"/>
    <property type="project" value="InterPro"/>
</dbReference>
<dbReference type="InterPro" id="IPR027303">
    <property type="entry name" value="Gln_synth_gly_rich_site"/>
</dbReference>
<dbReference type="InterPro" id="IPR036651">
    <property type="entry name" value="Gln_synt_N_sf"/>
</dbReference>
<feature type="binding site" evidence="3">
    <location>
        <position position="340"/>
    </location>
    <ligand>
        <name>ATP</name>
        <dbReference type="ChEBI" id="CHEBI:30616"/>
    </ligand>
</feature>
<organism evidence="10 11">
    <name type="scientific">Candidatus Ichthyocystis hellenicum</name>
    <dbReference type="NCBI Taxonomy" id="1561003"/>
    <lineage>
        <taxon>Bacteria</taxon>
        <taxon>Pseudomonadati</taxon>
        <taxon>Pseudomonadota</taxon>
        <taxon>Betaproteobacteria</taxon>
        <taxon>Burkholderiales</taxon>
        <taxon>Candidatus Ichthyocystis</taxon>
    </lineage>
</organism>
<keyword evidence="3" id="KW-0547">Nucleotide-binding</keyword>
<feature type="binding site" evidence="4">
    <location>
        <position position="270"/>
    </location>
    <ligand>
        <name>Mg(2+)</name>
        <dbReference type="ChEBI" id="CHEBI:18420"/>
        <label>1</label>
    </ligand>
</feature>
<dbReference type="GO" id="GO:0004356">
    <property type="term" value="F:glutamine synthetase activity"/>
    <property type="evidence" value="ECO:0007669"/>
    <property type="project" value="InterPro"/>
</dbReference>
<evidence type="ECO:0000256" key="1">
    <source>
        <dbReference type="ARBA" id="ARBA00009897"/>
    </source>
</evidence>
<gene>
    <name evidence="10" type="primary">glnA</name>
    <name evidence="10" type="ORF">Ark11_0582</name>
</gene>
<dbReference type="GO" id="GO:0046872">
    <property type="term" value="F:metal ion binding"/>
    <property type="evidence" value="ECO:0007669"/>
    <property type="project" value="UniProtKB-KW"/>
</dbReference>
<keyword evidence="11" id="KW-1185">Reference proteome</keyword>
<dbReference type="EMBL" id="LN906597">
    <property type="protein sequence ID" value="CUT17419.1"/>
    <property type="molecule type" value="Genomic_DNA"/>
</dbReference>
<feature type="domain" description="GS beta-grasp" evidence="8">
    <location>
        <begin position="16"/>
        <end position="101"/>
    </location>
</feature>
<dbReference type="Gene3D" id="3.10.20.70">
    <property type="entry name" value="Glutamine synthetase, N-terminal domain"/>
    <property type="match status" value="1"/>
</dbReference>
<dbReference type="PANTHER" id="PTHR43407:SF2">
    <property type="entry name" value="GLUTAMINE SYNTHETASE"/>
    <property type="match status" value="1"/>
</dbReference>
<dbReference type="GO" id="GO:0005737">
    <property type="term" value="C:cytoplasm"/>
    <property type="evidence" value="ECO:0007669"/>
    <property type="project" value="TreeGrafter"/>
</dbReference>
<dbReference type="InterPro" id="IPR004809">
    <property type="entry name" value="Gln_synth_I"/>
</dbReference>
<dbReference type="InterPro" id="IPR008146">
    <property type="entry name" value="Gln_synth_cat_dom"/>
</dbReference>
<feature type="binding site" evidence="3">
    <location>
        <position position="208"/>
    </location>
    <ligand>
        <name>ATP</name>
        <dbReference type="ChEBI" id="CHEBI:30616"/>
    </ligand>
</feature>
<evidence type="ECO:0000313" key="11">
    <source>
        <dbReference type="Proteomes" id="UP000198651"/>
    </source>
</evidence>
<feature type="binding site" evidence="4">
    <location>
        <position position="135"/>
    </location>
    <ligand>
        <name>Mg(2+)</name>
        <dbReference type="ChEBI" id="CHEBI:18420"/>
        <label>2</label>
    </ligand>
</feature>
<dbReference type="SMART" id="SM01230">
    <property type="entry name" value="Gln-synt_C"/>
    <property type="match status" value="1"/>
</dbReference>
<comment type="cofactor">
    <cofactor evidence="4">
        <name>Mg(2+)</name>
        <dbReference type="ChEBI" id="CHEBI:18420"/>
    </cofactor>
    <text evidence="4">Binds 2 Mg(2+) ions per subunit.</text>
</comment>
<keyword evidence="4" id="KW-0460">Magnesium</keyword>
<dbReference type="Proteomes" id="UP000198651">
    <property type="component" value="Chromosome I"/>
</dbReference>
<keyword evidence="3" id="KW-0067">ATP-binding</keyword>
<dbReference type="Pfam" id="PF00120">
    <property type="entry name" value="Gln-synt_C"/>
    <property type="match status" value="1"/>
</dbReference>
<protein>
    <submittedName>
        <fullName evidence="10">Glutamine synthetase</fullName>
    </submittedName>
</protein>
<keyword evidence="4" id="KW-0479">Metal-binding</keyword>
<dbReference type="PATRIC" id="fig|1561003.3.peg.587"/>
<proteinExistence type="inferred from homology"/>
<feature type="binding site" evidence="2">
    <location>
        <begin position="265"/>
        <end position="266"/>
    </location>
    <ligand>
        <name>L-glutamate</name>
        <dbReference type="ChEBI" id="CHEBI:29985"/>
    </ligand>
</feature>
<evidence type="ECO:0000256" key="3">
    <source>
        <dbReference type="PIRSR" id="PIRSR604809-2"/>
    </source>
</evidence>
<dbReference type="RefSeq" id="WP_092342846.1">
    <property type="nucleotide sequence ID" value="NZ_FLSL01000096.1"/>
</dbReference>
<dbReference type="PANTHER" id="PTHR43407">
    <property type="entry name" value="GLUTAMINE SYNTHETASE"/>
    <property type="match status" value="1"/>
</dbReference>
<comment type="similarity">
    <text evidence="1 6 7">Belongs to the glutamine synthetase family.</text>
</comment>
<dbReference type="SUPFAM" id="SSF55931">
    <property type="entry name" value="Glutamine synthetase/guanido kinase"/>
    <property type="match status" value="1"/>
</dbReference>
<evidence type="ECO:0000256" key="5">
    <source>
        <dbReference type="PIRSR" id="PIRSR604809-50"/>
    </source>
</evidence>
<evidence type="ECO:0000259" key="8">
    <source>
        <dbReference type="PROSITE" id="PS51986"/>
    </source>
</evidence>
<name>A0A0S4M2B3_9BURK</name>
<sequence length="470" mass="52588">MASSKPSDIVSRIKNENIRFLDYRFSDIFGRHCHLTVPASTISEEQIFEGQTIDGSSFPAWKSIHMSDMVLLPDLDTAMLDPFFQEKTLFFFCNVVDPADGKGYDRDPRTIAQRAENYLKSSGIGDSAFFGPELEFFIFDKVSWGCEQADCFYKIESCEANISSANTCNTGHYPKLKGGYMALPPTDSFHDFRSWVSCLLESVGVPVEIHHHEVGSFGQCEIGTKFSTLVQRSDWVQLVKYVIKNAASRFNKTVTFMPKPIIGDNGSGMHCHQSIWKNGKNIFAGNDKIGLSQTALFYIGGILKHARALNAFTNPTINSYRRLIAGYEAPVRITYSAKNRSAAIRIPYSSSDSSRRIEVRFPDPSANPYLAQAALLMAGLDGIINQIDPGEPVDKNLYNIANNKDILSIPQFSESIDEALKELDLDRDFLVAPGILSHDFIDAYIGTKSLESQLTRSYIHPAEFELYYDC</sequence>
<evidence type="ECO:0000256" key="2">
    <source>
        <dbReference type="PIRSR" id="PIRSR604809-1"/>
    </source>
</evidence>
<dbReference type="NCBIfam" id="TIGR00653">
    <property type="entry name" value="GlnA"/>
    <property type="match status" value="1"/>
</dbReference>
<dbReference type="OrthoDB" id="9807095at2"/>
<dbReference type="Gene3D" id="3.30.590.10">
    <property type="entry name" value="Glutamine synthetase/guanido kinase, catalytic domain"/>
    <property type="match status" value="1"/>
</dbReference>
<dbReference type="AlphaFoldDB" id="A0A0S4M2B3"/>
<dbReference type="PROSITE" id="PS00181">
    <property type="entry name" value="GLNA_ATP"/>
    <property type="match status" value="1"/>
</dbReference>
<dbReference type="GO" id="GO:0019740">
    <property type="term" value="P:nitrogen utilization"/>
    <property type="evidence" value="ECO:0007669"/>
    <property type="project" value="TreeGrafter"/>
</dbReference>
<feature type="binding site" evidence="2">
    <location>
        <position position="340"/>
    </location>
    <ligand>
        <name>L-glutamate</name>
        <dbReference type="ChEBI" id="CHEBI:29985"/>
    </ligand>
</feature>
<feature type="domain" description="GS catalytic" evidence="9">
    <location>
        <begin position="108"/>
        <end position="470"/>
    </location>
</feature>
<reference evidence="11" key="1">
    <citation type="submission" date="2015-11" db="EMBL/GenBank/DDBJ databases">
        <authorList>
            <person name="Seth-Smith H.M.B."/>
        </authorList>
    </citation>
    <scope>NUCLEOTIDE SEQUENCE [LARGE SCALE GENOMIC DNA]</scope>
    <source>
        <strain evidence="11">2013Ark11</strain>
    </source>
</reference>
<feature type="binding site" evidence="4">
    <location>
        <position position="133"/>
    </location>
    <ligand>
        <name>Mg(2+)</name>
        <dbReference type="ChEBI" id="CHEBI:18420"/>
        <label>1</label>
    </ligand>
</feature>
<evidence type="ECO:0000259" key="9">
    <source>
        <dbReference type="PROSITE" id="PS51987"/>
    </source>
</evidence>
<dbReference type="SUPFAM" id="SSF54368">
    <property type="entry name" value="Glutamine synthetase, N-terminal domain"/>
    <property type="match status" value="1"/>
</dbReference>
<feature type="binding site" evidence="2">
    <location>
        <position position="360"/>
    </location>
    <ligand>
        <name>L-glutamate</name>
        <dbReference type="ChEBI" id="CHEBI:29985"/>
    </ligand>
</feature>
<evidence type="ECO:0000256" key="7">
    <source>
        <dbReference type="RuleBase" id="RU000384"/>
    </source>
</evidence>
<feature type="modified residue" description="O-AMP-tyrosine" evidence="5">
    <location>
        <position position="398"/>
    </location>
</feature>
<evidence type="ECO:0000313" key="10">
    <source>
        <dbReference type="EMBL" id="CUT17419.1"/>
    </source>
</evidence>
<dbReference type="PROSITE" id="PS51986">
    <property type="entry name" value="GS_BETA_GRASP"/>
    <property type="match status" value="1"/>
</dbReference>
<dbReference type="GO" id="GO:0005524">
    <property type="term" value="F:ATP binding"/>
    <property type="evidence" value="ECO:0007669"/>
    <property type="project" value="UniProtKB-KW"/>
</dbReference>
<feature type="binding site" evidence="4">
    <location>
        <position position="213"/>
    </location>
    <ligand>
        <name>Mg(2+)</name>
        <dbReference type="ChEBI" id="CHEBI:18420"/>
        <label>1</label>
    </ligand>
</feature>
<feature type="binding site" evidence="2">
    <location>
        <position position="322"/>
    </location>
    <ligand>
        <name>L-glutamate</name>
        <dbReference type="ChEBI" id="CHEBI:29985"/>
    </ligand>
</feature>
<dbReference type="PROSITE" id="PS51987">
    <property type="entry name" value="GS_CATALYTIC"/>
    <property type="match status" value="1"/>
</dbReference>
<accession>A0A0S4M2B3</accession>
<feature type="binding site" evidence="2">
    <location>
        <position position="328"/>
    </location>
    <ligand>
        <name>L-glutamate</name>
        <dbReference type="ChEBI" id="CHEBI:29985"/>
    </ligand>
</feature>
<feature type="binding site" evidence="3">
    <location>
        <begin position="272"/>
        <end position="274"/>
    </location>
    <ligand>
        <name>ATP</name>
        <dbReference type="ChEBI" id="CHEBI:30616"/>
    </ligand>
</feature>
<evidence type="ECO:0000256" key="4">
    <source>
        <dbReference type="PIRSR" id="PIRSR604809-3"/>
    </source>
</evidence>
<keyword evidence="5" id="KW-0597">Phosphoprotein</keyword>
<dbReference type="InterPro" id="IPR014746">
    <property type="entry name" value="Gln_synth/guanido_kin_cat_dom"/>
</dbReference>
<evidence type="ECO:0000256" key="6">
    <source>
        <dbReference type="PROSITE-ProRule" id="PRU01330"/>
    </source>
</evidence>
<dbReference type="Pfam" id="PF03951">
    <property type="entry name" value="Gln-synt_N"/>
    <property type="match status" value="1"/>
</dbReference>
<dbReference type="GO" id="GO:0016020">
    <property type="term" value="C:membrane"/>
    <property type="evidence" value="ECO:0007669"/>
    <property type="project" value="TreeGrafter"/>
</dbReference>
<feature type="binding site" evidence="4">
    <location>
        <position position="358"/>
    </location>
    <ligand>
        <name>Mg(2+)</name>
        <dbReference type="ChEBI" id="CHEBI:18420"/>
        <label>1</label>
    </ligand>
</feature>
<feature type="binding site" evidence="4">
    <location>
        <position position="221"/>
    </location>
    <ligand>
        <name>Mg(2+)</name>
        <dbReference type="ChEBI" id="CHEBI:18420"/>
        <label>1</label>
    </ligand>
</feature>
<dbReference type="InterPro" id="IPR008147">
    <property type="entry name" value="Gln_synt_N"/>
</dbReference>